<protein>
    <submittedName>
        <fullName evidence="5">GvpL/GvpF family gas vesicle protein</fullName>
    </submittedName>
</protein>
<comment type="similarity">
    <text evidence="3">Belongs to the gas vesicle GvpF/GvpL family.</text>
</comment>
<keyword evidence="1" id="KW-0304">Gas vesicle</keyword>
<proteinExistence type="inferred from homology"/>
<dbReference type="RefSeq" id="WP_276109100.1">
    <property type="nucleotide sequence ID" value="NZ_JARJBB010000005.1"/>
</dbReference>
<sequence>MSDLRYVYAVCSPLGAPLGADLAGVGGAAPRTVHHAGLTAMVSDVPADQFSESALRRHLENLDWLAETARAHDTVIAALAKVTSPVPLRLATVFRDDSGVRAMLETEADRLRASLTRIHERVEWGVKVYVEEEQAEPTAAPRGGSGAADHGGRSRLSGSSLATGSGRDYLRRRRAERAGRDEVWRRAETFAQRLHDQLSLHADETRLHAPQSPELTRAAGRNVLNAAYLVHRSASDAFAEQVDARKDEQPGLRVELTGPWAAYSFSRQPEERSDTTQPSAGDTP</sequence>
<evidence type="ECO:0000256" key="1">
    <source>
        <dbReference type="ARBA" id="ARBA00022987"/>
    </source>
</evidence>
<evidence type="ECO:0000313" key="5">
    <source>
        <dbReference type="EMBL" id="MDF3299550.1"/>
    </source>
</evidence>
<comment type="caution">
    <text evidence="5">The sequence shown here is derived from an EMBL/GenBank/DDBJ whole genome shotgun (WGS) entry which is preliminary data.</text>
</comment>
<dbReference type="PANTHER" id="PTHR36852">
    <property type="entry name" value="PROTEIN GVPL 2"/>
    <property type="match status" value="1"/>
</dbReference>
<evidence type="ECO:0000256" key="3">
    <source>
        <dbReference type="ARBA" id="ARBA00035643"/>
    </source>
</evidence>
<feature type="compositionally biased region" description="Low complexity" evidence="4">
    <location>
        <begin position="154"/>
        <end position="167"/>
    </location>
</feature>
<evidence type="ECO:0000256" key="2">
    <source>
        <dbReference type="ARBA" id="ARBA00035108"/>
    </source>
</evidence>
<reference evidence="5 6" key="1">
    <citation type="submission" date="2023-03" db="EMBL/GenBank/DDBJ databases">
        <title>Draft genome sequence of Streptomyces sp. K1PA1 isolated from peat swamp forest in Thailand.</title>
        <authorList>
            <person name="Klaysubun C."/>
            <person name="Duangmal K."/>
        </authorList>
    </citation>
    <scope>NUCLEOTIDE SEQUENCE [LARGE SCALE GENOMIC DNA]</scope>
    <source>
        <strain evidence="5 6">K1PA1</strain>
    </source>
</reference>
<accession>A0ABT6A4H5</accession>
<gene>
    <name evidence="5" type="ORF">P3H78_13085</name>
</gene>
<dbReference type="EMBL" id="JARJBB010000005">
    <property type="protein sequence ID" value="MDF3299550.1"/>
    <property type="molecule type" value="Genomic_DNA"/>
</dbReference>
<dbReference type="Proteomes" id="UP001221150">
    <property type="component" value="Unassembled WGS sequence"/>
</dbReference>
<evidence type="ECO:0000256" key="4">
    <source>
        <dbReference type="SAM" id="MobiDB-lite"/>
    </source>
</evidence>
<feature type="compositionally biased region" description="Polar residues" evidence="4">
    <location>
        <begin position="275"/>
        <end position="284"/>
    </location>
</feature>
<keyword evidence="6" id="KW-1185">Reference proteome</keyword>
<comment type="subcellular location">
    <subcellularLocation>
        <location evidence="2">Gas vesicle</location>
    </subcellularLocation>
</comment>
<name>A0ABT6A4H5_9ACTN</name>
<feature type="region of interest" description="Disordered" evidence="4">
    <location>
        <begin position="243"/>
        <end position="284"/>
    </location>
</feature>
<evidence type="ECO:0000313" key="6">
    <source>
        <dbReference type="Proteomes" id="UP001221150"/>
    </source>
</evidence>
<organism evidence="5 6">
    <name type="scientific">Streptomyces tropicalis</name>
    <dbReference type="NCBI Taxonomy" id="3034234"/>
    <lineage>
        <taxon>Bacteria</taxon>
        <taxon>Bacillati</taxon>
        <taxon>Actinomycetota</taxon>
        <taxon>Actinomycetes</taxon>
        <taxon>Kitasatosporales</taxon>
        <taxon>Streptomycetaceae</taxon>
        <taxon>Streptomyces</taxon>
    </lineage>
</organism>
<feature type="region of interest" description="Disordered" evidence="4">
    <location>
        <begin position="135"/>
        <end position="168"/>
    </location>
</feature>
<dbReference type="Pfam" id="PF06386">
    <property type="entry name" value="GvpL_GvpF"/>
    <property type="match status" value="1"/>
</dbReference>
<dbReference type="PANTHER" id="PTHR36852:SF1">
    <property type="entry name" value="PROTEIN GVPL 2"/>
    <property type="match status" value="1"/>
</dbReference>
<dbReference type="InterPro" id="IPR009430">
    <property type="entry name" value="GvpL/GvpF"/>
</dbReference>